<gene>
    <name evidence="2" type="ORF">QCL97_010920</name>
</gene>
<name>A0ABU8V3T5_9NEIS</name>
<evidence type="ECO:0008006" key="4">
    <source>
        <dbReference type="Google" id="ProtNLM"/>
    </source>
</evidence>
<feature type="signal peptide" evidence="1">
    <location>
        <begin position="1"/>
        <end position="17"/>
    </location>
</feature>
<accession>A0ABU8V3T5</accession>
<evidence type="ECO:0000256" key="1">
    <source>
        <dbReference type="SAM" id="SignalP"/>
    </source>
</evidence>
<sequence length="79" mass="8344">MNLVKLILLLAASALLAACASPADSHIAAEEHQFSDATYITGSNIPHHDGGKTETLSDAAQQQLFDQIRKGSVSKSNKP</sequence>
<organism evidence="2 3">
    <name type="scientific">Chromobacterium amazonense</name>
    <dbReference type="NCBI Taxonomy" id="1382803"/>
    <lineage>
        <taxon>Bacteria</taxon>
        <taxon>Pseudomonadati</taxon>
        <taxon>Pseudomonadota</taxon>
        <taxon>Betaproteobacteria</taxon>
        <taxon>Neisseriales</taxon>
        <taxon>Chromobacteriaceae</taxon>
        <taxon>Chromobacterium</taxon>
    </lineage>
</organism>
<feature type="chain" id="PRO_5045098422" description="Lipoprotein" evidence="1">
    <location>
        <begin position="18"/>
        <end position="79"/>
    </location>
</feature>
<evidence type="ECO:0000313" key="3">
    <source>
        <dbReference type="Proteomes" id="UP001224516"/>
    </source>
</evidence>
<dbReference type="EMBL" id="JAVFJF020000019">
    <property type="protein sequence ID" value="MEJ8675236.1"/>
    <property type="molecule type" value="Genomic_DNA"/>
</dbReference>
<dbReference type="Proteomes" id="UP001224516">
    <property type="component" value="Unassembled WGS sequence"/>
</dbReference>
<proteinExistence type="predicted"/>
<dbReference type="RefSeq" id="WP_152610306.1">
    <property type="nucleotide sequence ID" value="NZ_JAVFJF020000019.1"/>
</dbReference>
<protein>
    <recommendedName>
        <fullName evidence="4">Lipoprotein</fullName>
    </recommendedName>
</protein>
<evidence type="ECO:0000313" key="2">
    <source>
        <dbReference type="EMBL" id="MEJ8675236.1"/>
    </source>
</evidence>
<keyword evidence="3" id="KW-1185">Reference proteome</keyword>
<comment type="caution">
    <text evidence="2">The sequence shown here is derived from an EMBL/GenBank/DDBJ whole genome shotgun (WGS) entry which is preliminary data.</text>
</comment>
<dbReference type="PROSITE" id="PS51257">
    <property type="entry name" value="PROKAR_LIPOPROTEIN"/>
    <property type="match status" value="1"/>
</dbReference>
<reference evidence="2 3" key="1">
    <citation type="submission" date="2023-12" db="EMBL/GenBank/DDBJ databases">
        <title>Evaluation and characterization of a potential secondary metabolite violacein from indigenous Chromobacterium amazonense SAM215.</title>
        <authorList>
            <person name="Tarafdar M.R."/>
            <person name="Abedin S.M."/>
            <person name="Atiqua A."/>
            <person name="Saha A."/>
            <person name="Khan S.N."/>
        </authorList>
    </citation>
    <scope>NUCLEOTIDE SEQUENCE [LARGE SCALE GENOMIC DNA]</scope>
    <source>
        <strain evidence="2 3">SAM215</strain>
    </source>
</reference>
<keyword evidence="1" id="KW-0732">Signal</keyword>